<dbReference type="OrthoDB" id="4258484at2"/>
<keyword evidence="3" id="KW-0349">Heme</keyword>
<name>A0A4Q7YPE7_9GAMM</name>
<dbReference type="Pfam" id="PF00067">
    <property type="entry name" value="p450"/>
    <property type="match status" value="1"/>
</dbReference>
<dbReference type="GO" id="GO:0005506">
    <property type="term" value="F:iron ion binding"/>
    <property type="evidence" value="ECO:0007669"/>
    <property type="project" value="InterPro"/>
</dbReference>
<dbReference type="InterPro" id="IPR002397">
    <property type="entry name" value="Cyt_P450_B"/>
</dbReference>
<dbReference type="PRINTS" id="PR00359">
    <property type="entry name" value="BP450"/>
</dbReference>
<dbReference type="Gene3D" id="1.10.630.10">
    <property type="entry name" value="Cytochrome P450"/>
    <property type="match status" value="1"/>
</dbReference>
<dbReference type="InterPro" id="IPR036396">
    <property type="entry name" value="Cyt_P450_sf"/>
</dbReference>
<dbReference type="EMBL" id="SHKX01000013">
    <property type="protein sequence ID" value="RZU38575.1"/>
    <property type="molecule type" value="Genomic_DNA"/>
</dbReference>
<dbReference type="Proteomes" id="UP000292423">
    <property type="component" value="Unassembled WGS sequence"/>
</dbReference>
<dbReference type="PANTHER" id="PTHR46696">
    <property type="entry name" value="P450, PUTATIVE (EUROFUNG)-RELATED"/>
    <property type="match status" value="1"/>
</dbReference>
<dbReference type="GO" id="GO:0020037">
    <property type="term" value="F:heme binding"/>
    <property type="evidence" value="ECO:0007669"/>
    <property type="project" value="InterPro"/>
</dbReference>
<reference evidence="4 5" key="1">
    <citation type="submission" date="2019-02" db="EMBL/GenBank/DDBJ databases">
        <title>Genomic Encyclopedia of Type Strains, Phase IV (KMG-IV): sequencing the most valuable type-strain genomes for metagenomic binning, comparative biology and taxonomic classification.</title>
        <authorList>
            <person name="Goeker M."/>
        </authorList>
    </citation>
    <scope>NUCLEOTIDE SEQUENCE [LARGE SCALE GENOMIC DNA]</scope>
    <source>
        <strain evidence="4 5">DSM 105135</strain>
    </source>
</reference>
<dbReference type="PANTHER" id="PTHR46696:SF1">
    <property type="entry name" value="CYTOCHROME P450 YJIB-RELATED"/>
    <property type="match status" value="1"/>
</dbReference>
<dbReference type="InterPro" id="IPR017972">
    <property type="entry name" value="Cyt_P450_CS"/>
</dbReference>
<dbReference type="AlphaFoldDB" id="A0A4Q7YPE7"/>
<dbReference type="InterPro" id="IPR001128">
    <property type="entry name" value="Cyt_P450"/>
</dbReference>
<evidence type="ECO:0000256" key="2">
    <source>
        <dbReference type="ARBA" id="ARBA00010617"/>
    </source>
</evidence>
<organism evidence="4 5">
    <name type="scientific">Fluviicoccus keumensis</name>
    <dbReference type="NCBI Taxonomy" id="1435465"/>
    <lineage>
        <taxon>Bacteria</taxon>
        <taxon>Pseudomonadati</taxon>
        <taxon>Pseudomonadota</taxon>
        <taxon>Gammaproteobacteria</taxon>
        <taxon>Moraxellales</taxon>
        <taxon>Moraxellaceae</taxon>
        <taxon>Fluviicoccus</taxon>
    </lineage>
</organism>
<sequence length="488" mass="55647">MSLLKTAFDKASTTFAELNEKVPAIQKATDLVVETVSANVPMPILIKGIQTFQNVKHAVLQTQAFEEFVEKPIPDVMSLKLEDIDVSNPFLYKQKKWQSYFKRLRDECPVHYRKSSPFGPFWSVTRYEDIVFVDKNHQLFSAEPAIIIGQTPEGLPAEMFIAMDPPKHDKQRQAVQDVVAPKNLKELESLIRSRTQDVLDGLPLDRPFDWVQNVSIELTTRMLATLFDFPYEQRHKLVYWSDIIAGSPQATGGPGSSNDEFYRAAIEMTKQFSELWHQKAAQKAAGVPMGYDVMSMLVYSKDTEDLIRKPMEFMGNLALLIVGGNDTTRNSMSGGVYALNLFPNEFVKLKEKPSLIPNMVSEIIRWQTPLAYMRRIAKEDVELSGQLIRKGDKVVMWYVSGNRDERAIEQPDEFIIDRKGARNHLSFGFGVHRCMGNRLAELQLKILWEELLARFDNIEVISEPELVQSNFVRGYARMMVKLTAKTAG</sequence>
<gene>
    <name evidence="4" type="ORF">EV700_2510</name>
</gene>
<dbReference type="GO" id="GO:0016705">
    <property type="term" value="F:oxidoreductase activity, acting on paired donors, with incorporation or reduction of molecular oxygen"/>
    <property type="evidence" value="ECO:0007669"/>
    <property type="project" value="InterPro"/>
</dbReference>
<evidence type="ECO:0000256" key="3">
    <source>
        <dbReference type="RuleBase" id="RU000461"/>
    </source>
</evidence>
<dbReference type="PROSITE" id="PS00086">
    <property type="entry name" value="CYTOCHROME_P450"/>
    <property type="match status" value="1"/>
</dbReference>
<keyword evidence="3" id="KW-0408">Iron</keyword>
<comment type="cofactor">
    <cofactor evidence="1">
        <name>heme</name>
        <dbReference type="ChEBI" id="CHEBI:30413"/>
    </cofactor>
</comment>
<dbReference type="SUPFAM" id="SSF48264">
    <property type="entry name" value="Cytochrome P450"/>
    <property type="match status" value="1"/>
</dbReference>
<keyword evidence="3" id="KW-0560">Oxidoreductase</keyword>
<evidence type="ECO:0000313" key="4">
    <source>
        <dbReference type="EMBL" id="RZU38575.1"/>
    </source>
</evidence>
<keyword evidence="3" id="KW-0479">Metal-binding</keyword>
<dbReference type="CDD" id="cd11033">
    <property type="entry name" value="CYP142-like"/>
    <property type="match status" value="1"/>
</dbReference>
<dbReference type="GO" id="GO:0004497">
    <property type="term" value="F:monooxygenase activity"/>
    <property type="evidence" value="ECO:0007669"/>
    <property type="project" value="UniProtKB-KW"/>
</dbReference>
<comment type="caution">
    <text evidence="4">The sequence shown here is derived from an EMBL/GenBank/DDBJ whole genome shotgun (WGS) entry which is preliminary data.</text>
</comment>
<evidence type="ECO:0000256" key="1">
    <source>
        <dbReference type="ARBA" id="ARBA00001971"/>
    </source>
</evidence>
<evidence type="ECO:0000313" key="5">
    <source>
        <dbReference type="Proteomes" id="UP000292423"/>
    </source>
</evidence>
<keyword evidence="3" id="KW-0503">Monooxygenase</keyword>
<accession>A0A4Q7YPE7</accession>
<keyword evidence="5" id="KW-1185">Reference proteome</keyword>
<protein>
    <submittedName>
        <fullName evidence="4">Cytochrome P450</fullName>
    </submittedName>
</protein>
<proteinExistence type="inferred from homology"/>
<comment type="similarity">
    <text evidence="2 3">Belongs to the cytochrome P450 family.</text>
</comment>